<dbReference type="FunCoup" id="A0A0D2G962">
    <property type="interactions" value="185"/>
</dbReference>
<dbReference type="PANTHER" id="PTHR42941:SF1">
    <property type="entry name" value="SLL1037 PROTEIN"/>
    <property type="match status" value="1"/>
</dbReference>
<evidence type="ECO:0000313" key="3">
    <source>
        <dbReference type="Proteomes" id="UP000032233"/>
    </source>
</evidence>
<dbReference type="CDD" id="cd13520">
    <property type="entry name" value="PBP2_TAXI_TRAP"/>
    <property type="match status" value="1"/>
</dbReference>
<comment type="caution">
    <text evidence="2">The sequence shown here is derived from an EMBL/GenBank/DDBJ whole genome shotgun (WGS) entry which is preliminary data.</text>
</comment>
<dbReference type="RefSeq" id="WP_044352003.1">
    <property type="nucleotide sequence ID" value="NZ_AZAC01000056.1"/>
</dbReference>
<dbReference type="PANTHER" id="PTHR42941">
    <property type="entry name" value="SLL1037 PROTEIN"/>
    <property type="match status" value="1"/>
</dbReference>
<dbReference type="EMBL" id="AZAC01000056">
    <property type="protein sequence ID" value="KIX11412.1"/>
    <property type="molecule type" value="Genomic_DNA"/>
</dbReference>
<accession>A0A0D2G962</accession>
<organism evidence="2 3">
    <name type="scientific">Dethiosulfatarculus sandiegensis</name>
    <dbReference type="NCBI Taxonomy" id="1429043"/>
    <lineage>
        <taxon>Bacteria</taxon>
        <taxon>Pseudomonadati</taxon>
        <taxon>Thermodesulfobacteriota</taxon>
        <taxon>Desulfarculia</taxon>
        <taxon>Desulfarculales</taxon>
        <taxon>Desulfarculaceae</taxon>
        <taxon>Dethiosulfatarculus</taxon>
    </lineage>
</organism>
<reference evidence="2 3" key="1">
    <citation type="submission" date="2013-11" db="EMBL/GenBank/DDBJ databases">
        <title>Metagenomic analysis of a methanogenic consortium involved in long chain n-alkane degradation.</title>
        <authorList>
            <person name="Davidova I.A."/>
            <person name="Callaghan A.V."/>
            <person name="Wawrik B."/>
            <person name="Pruitt S."/>
            <person name="Marks C."/>
            <person name="Duncan K.E."/>
            <person name="Suflita J.M."/>
        </authorList>
    </citation>
    <scope>NUCLEOTIDE SEQUENCE [LARGE SCALE GENOMIC DNA]</scope>
    <source>
        <strain evidence="2 3">SPR</strain>
    </source>
</reference>
<dbReference type="InParanoid" id="A0A0D2G962"/>
<name>A0A0D2G962_9BACT</name>
<dbReference type="PATRIC" id="fig|1429043.3.peg.5165"/>
<dbReference type="AlphaFoldDB" id="A0A0D2G962"/>
<dbReference type="STRING" id="1429043.X474_24410"/>
<evidence type="ECO:0000256" key="1">
    <source>
        <dbReference type="SAM" id="SignalP"/>
    </source>
</evidence>
<evidence type="ECO:0000313" key="2">
    <source>
        <dbReference type="EMBL" id="KIX11412.1"/>
    </source>
</evidence>
<feature type="chain" id="PRO_5002242312" evidence="1">
    <location>
        <begin position="27"/>
        <end position="327"/>
    </location>
</feature>
<protein>
    <submittedName>
        <fullName evidence="2">C4-dicarboxylate ABC transporter substrate-binding protein</fullName>
    </submittedName>
</protein>
<feature type="signal peptide" evidence="1">
    <location>
        <begin position="1"/>
        <end position="26"/>
    </location>
</feature>
<dbReference type="NCBIfam" id="TIGR02122">
    <property type="entry name" value="TRAP_TAXI"/>
    <property type="match status" value="1"/>
</dbReference>
<keyword evidence="1" id="KW-0732">Signal</keyword>
<dbReference type="Gene3D" id="3.40.190.10">
    <property type="entry name" value="Periplasmic binding protein-like II"/>
    <property type="match status" value="2"/>
</dbReference>
<gene>
    <name evidence="2" type="ORF">X474_24410</name>
</gene>
<sequence length="327" mass="35371">MKKMLVAGLFVVLALSLGMAPPQALAKEYKIKIGGGPTGGTFNAFASGMAAYVPKVDANIACTAVGSGGSVANVRRVNAKESDLGLSYGGDLWLGANGKLPKDTRKYDNVRIIGFLYGAPAQLVVRADSGIKSAKDLAGKRVAVGNAGSGAAASCERFFRHLGTWDKMKRQFLGYSKAAQNFLDRKLDAFWVLVGYPNRSIIEANSRAEITLLNVGNDAKESGFFKAMPFYQPTEIPAGTYKDVPACSTFQDATFLTVNKDISADLVYKLMTILWSQKGMREMTTRKKTFKTMTMENNFKGAPIPLHPGAVKFWEEKGVKVADNLKP</sequence>
<dbReference type="InterPro" id="IPR011852">
    <property type="entry name" value="TRAP_TAXI"/>
</dbReference>
<keyword evidence="3" id="KW-1185">Reference proteome</keyword>
<proteinExistence type="predicted"/>
<dbReference type="Pfam" id="PF16868">
    <property type="entry name" value="NMT1_3"/>
    <property type="match status" value="1"/>
</dbReference>
<dbReference type="Proteomes" id="UP000032233">
    <property type="component" value="Unassembled WGS sequence"/>
</dbReference>
<dbReference type="OrthoDB" id="9780180at2"/>
<dbReference type="SUPFAM" id="SSF53850">
    <property type="entry name" value="Periplasmic binding protein-like II"/>
    <property type="match status" value="1"/>
</dbReference>